<reference evidence="2 3" key="1">
    <citation type="submission" date="2019-01" db="EMBL/GenBank/DDBJ databases">
        <title>Mucilaginibacter antarcticum sp. nov., isolated from antarctic soil.</title>
        <authorList>
            <person name="Yan Y.-Q."/>
            <person name="Du Z.-J."/>
        </authorList>
    </citation>
    <scope>NUCLEOTIDE SEQUENCE [LARGE SCALE GENOMIC DNA]</scope>
    <source>
        <strain evidence="2 3">F01003</strain>
    </source>
</reference>
<evidence type="ECO:0000313" key="3">
    <source>
        <dbReference type="Proteomes" id="UP000286701"/>
    </source>
</evidence>
<comment type="caution">
    <text evidence="2">The sequence shown here is derived from an EMBL/GenBank/DDBJ whole genome shotgun (WGS) entry which is preliminary data.</text>
</comment>
<sequence>MNRKPILKSIVYFLCLYDIYLYLPDTLGLLNIDFYPPDPDILTYIDAAMMLIGGVVLGIILLRMGGKFNGFLGVLMILMNVVLTPWFCLKHCHEIGALR</sequence>
<keyword evidence="1" id="KW-0812">Transmembrane</keyword>
<feature type="transmembrane region" description="Helical" evidence="1">
    <location>
        <begin position="43"/>
        <end position="62"/>
    </location>
</feature>
<proteinExistence type="predicted"/>
<dbReference type="AlphaFoldDB" id="A0A3S3UXW1"/>
<evidence type="ECO:0000256" key="1">
    <source>
        <dbReference type="SAM" id="Phobius"/>
    </source>
</evidence>
<feature type="transmembrane region" description="Helical" evidence="1">
    <location>
        <begin position="69"/>
        <end position="87"/>
    </location>
</feature>
<evidence type="ECO:0000313" key="2">
    <source>
        <dbReference type="EMBL" id="RWY57241.1"/>
    </source>
</evidence>
<keyword evidence="1" id="KW-1133">Transmembrane helix</keyword>
<dbReference type="RefSeq" id="WP_128531747.1">
    <property type="nucleotide sequence ID" value="NZ_SBIW01000001.1"/>
</dbReference>
<organism evidence="2 3">
    <name type="scientific">Mucilaginibacter gilvus</name>
    <dbReference type="NCBI Taxonomy" id="2305909"/>
    <lineage>
        <taxon>Bacteria</taxon>
        <taxon>Pseudomonadati</taxon>
        <taxon>Bacteroidota</taxon>
        <taxon>Sphingobacteriia</taxon>
        <taxon>Sphingobacteriales</taxon>
        <taxon>Sphingobacteriaceae</taxon>
        <taxon>Mucilaginibacter</taxon>
    </lineage>
</organism>
<protein>
    <submittedName>
        <fullName evidence="2">Uncharacterized protein</fullName>
    </submittedName>
</protein>
<dbReference type="Proteomes" id="UP000286701">
    <property type="component" value="Unassembled WGS sequence"/>
</dbReference>
<dbReference type="OrthoDB" id="799924at2"/>
<dbReference type="EMBL" id="SBIW01000001">
    <property type="protein sequence ID" value="RWY57241.1"/>
    <property type="molecule type" value="Genomic_DNA"/>
</dbReference>
<accession>A0A3S3UXW1</accession>
<name>A0A3S3UXW1_9SPHI</name>
<gene>
    <name evidence="2" type="ORF">EPL05_01525</name>
</gene>
<keyword evidence="1" id="KW-0472">Membrane</keyword>
<feature type="transmembrane region" description="Helical" evidence="1">
    <location>
        <begin position="7"/>
        <end position="23"/>
    </location>
</feature>
<keyword evidence="3" id="KW-1185">Reference proteome</keyword>